<dbReference type="PRINTS" id="PR00038">
    <property type="entry name" value="HTHLUXR"/>
</dbReference>
<keyword evidence="1 5" id="KW-0597">Phosphoprotein</keyword>
<name>A0A1M4U384_9BACL</name>
<dbReference type="GO" id="GO:0006355">
    <property type="term" value="P:regulation of DNA-templated transcription"/>
    <property type="evidence" value="ECO:0007669"/>
    <property type="project" value="InterPro"/>
</dbReference>
<dbReference type="STRING" id="112248.SAMN05444392_101786"/>
<dbReference type="Gene3D" id="3.40.50.2300">
    <property type="match status" value="1"/>
</dbReference>
<dbReference type="Proteomes" id="UP000184476">
    <property type="component" value="Unassembled WGS sequence"/>
</dbReference>
<keyword evidence="9" id="KW-1185">Reference proteome</keyword>
<keyword evidence="3" id="KW-0238">DNA-binding</keyword>
<dbReference type="InterPro" id="IPR039420">
    <property type="entry name" value="WalR-like"/>
</dbReference>
<evidence type="ECO:0000313" key="8">
    <source>
        <dbReference type="EMBL" id="SHE51188.1"/>
    </source>
</evidence>
<evidence type="ECO:0000256" key="2">
    <source>
        <dbReference type="ARBA" id="ARBA00023015"/>
    </source>
</evidence>
<dbReference type="InterPro" id="IPR001789">
    <property type="entry name" value="Sig_transdc_resp-reg_receiver"/>
</dbReference>
<dbReference type="InterPro" id="IPR016032">
    <property type="entry name" value="Sig_transdc_resp-reg_C-effctor"/>
</dbReference>
<keyword evidence="2" id="KW-0805">Transcription regulation</keyword>
<evidence type="ECO:0000256" key="5">
    <source>
        <dbReference type="PROSITE-ProRule" id="PRU00169"/>
    </source>
</evidence>
<dbReference type="CDD" id="cd06170">
    <property type="entry name" value="LuxR_C_like"/>
    <property type="match status" value="1"/>
</dbReference>
<dbReference type="SUPFAM" id="SSF46894">
    <property type="entry name" value="C-terminal effector domain of the bipartite response regulators"/>
    <property type="match status" value="1"/>
</dbReference>
<dbReference type="PROSITE" id="PS50110">
    <property type="entry name" value="RESPONSE_REGULATORY"/>
    <property type="match status" value="1"/>
</dbReference>
<dbReference type="PROSITE" id="PS00622">
    <property type="entry name" value="HTH_LUXR_1"/>
    <property type="match status" value="1"/>
</dbReference>
<dbReference type="EMBL" id="FQVL01000001">
    <property type="protein sequence ID" value="SHE51188.1"/>
    <property type="molecule type" value="Genomic_DNA"/>
</dbReference>
<feature type="domain" description="HTH luxR-type" evidence="6">
    <location>
        <begin position="151"/>
        <end position="216"/>
    </location>
</feature>
<dbReference type="InterPro" id="IPR011006">
    <property type="entry name" value="CheY-like_superfamily"/>
</dbReference>
<dbReference type="SMART" id="SM00421">
    <property type="entry name" value="HTH_LUXR"/>
    <property type="match status" value="1"/>
</dbReference>
<evidence type="ECO:0000259" key="6">
    <source>
        <dbReference type="PROSITE" id="PS50043"/>
    </source>
</evidence>
<dbReference type="RefSeq" id="WP_073152261.1">
    <property type="nucleotide sequence ID" value="NZ_FQVL01000001.1"/>
</dbReference>
<proteinExistence type="predicted"/>
<dbReference type="PANTHER" id="PTHR43214">
    <property type="entry name" value="TWO-COMPONENT RESPONSE REGULATOR"/>
    <property type="match status" value="1"/>
</dbReference>
<dbReference type="InterPro" id="IPR000792">
    <property type="entry name" value="Tscrpt_reg_LuxR_C"/>
</dbReference>
<evidence type="ECO:0000313" key="9">
    <source>
        <dbReference type="Proteomes" id="UP000184476"/>
    </source>
</evidence>
<protein>
    <submittedName>
        <fullName evidence="8">Two component transcriptional regulator, LuxR family</fullName>
    </submittedName>
</protein>
<evidence type="ECO:0000256" key="3">
    <source>
        <dbReference type="ARBA" id="ARBA00023125"/>
    </source>
</evidence>
<feature type="domain" description="Response regulatory" evidence="7">
    <location>
        <begin position="3"/>
        <end position="119"/>
    </location>
</feature>
<feature type="modified residue" description="4-aspartylphosphate" evidence="5">
    <location>
        <position position="54"/>
    </location>
</feature>
<dbReference type="PANTHER" id="PTHR43214:SF40">
    <property type="entry name" value="TRANSCRIPTIONAL REGULATORY PROTEIN LNRK"/>
    <property type="match status" value="1"/>
</dbReference>
<reference evidence="8 9" key="1">
    <citation type="submission" date="2016-11" db="EMBL/GenBank/DDBJ databases">
        <authorList>
            <person name="Jaros S."/>
            <person name="Januszkiewicz K."/>
            <person name="Wedrychowicz H."/>
        </authorList>
    </citation>
    <scope>NUCLEOTIDE SEQUENCE [LARGE SCALE GENOMIC DNA]</scope>
    <source>
        <strain evidence="8 9">DSM 44666</strain>
    </source>
</reference>
<dbReference type="OrthoDB" id="9780153at2"/>
<dbReference type="SMART" id="SM00448">
    <property type="entry name" value="REC"/>
    <property type="match status" value="1"/>
</dbReference>
<sequence>MIRIVIADDQRLMREGLTMIFDLEQSLQVVGQASNGLEAYELVKKEKPDVVLMDIRMPVMDGVEGAKKILAEFTEVKVLMLTTFNDKELILRALEGGAKGYLLKDMPSDAIIQAIHSVNRGGVVMQSEVTKRIIDELRKHHQYQSKVEREEQKKISHLTIREKEVLSLLGKGYNNREIGEELFISEGTVKNHISAIIRKLDLRDRTQAAIFAIKSGLS</sequence>
<gene>
    <name evidence="8" type="ORF">SAMN05444392_101786</name>
</gene>
<evidence type="ECO:0000256" key="1">
    <source>
        <dbReference type="ARBA" id="ARBA00022553"/>
    </source>
</evidence>
<evidence type="ECO:0000259" key="7">
    <source>
        <dbReference type="PROSITE" id="PS50110"/>
    </source>
</evidence>
<dbReference type="AlphaFoldDB" id="A0A1M4U384"/>
<keyword evidence="4" id="KW-0804">Transcription</keyword>
<dbReference type="InterPro" id="IPR058245">
    <property type="entry name" value="NreC/VraR/RcsB-like_REC"/>
</dbReference>
<dbReference type="CDD" id="cd17535">
    <property type="entry name" value="REC_NarL-like"/>
    <property type="match status" value="1"/>
</dbReference>
<organism evidence="8 9">
    <name type="scientific">Seinonella peptonophila</name>
    <dbReference type="NCBI Taxonomy" id="112248"/>
    <lineage>
        <taxon>Bacteria</taxon>
        <taxon>Bacillati</taxon>
        <taxon>Bacillota</taxon>
        <taxon>Bacilli</taxon>
        <taxon>Bacillales</taxon>
        <taxon>Thermoactinomycetaceae</taxon>
        <taxon>Seinonella</taxon>
    </lineage>
</organism>
<dbReference type="Pfam" id="PF00196">
    <property type="entry name" value="GerE"/>
    <property type="match status" value="1"/>
</dbReference>
<dbReference type="Pfam" id="PF00072">
    <property type="entry name" value="Response_reg"/>
    <property type="match status" value="1"/>
</dbReference>
<dbReference type="PROSITE" id="PS50043">
    <property type="entry name" value="HTH_LUXR_2"/>
    <property type="match status" value="1"/>
</dbReference>
<dbReference type="GO" id="GO:0003677">
    <property type="term" value="F:DNA binding"/>
    <property type="evidence" value="ECO:0007669"/>
    <property type="project" value="UniProtKB-KW"/>
</dbReference>
<dbReference type="GO" id="GO:0000160">
    <property type="term" value="P:phosphorelay signal transduction system"/>
    <property type="evidence" value="ECO:0007669"/>
    <property type="project" value="InterPro"/>
</dbReference>
<evidence type="ECO:0000256" key="4">
    <source>
        <dbReference type="ARBA" id="ARBA00023163"/>
    </source>
</evidence>
<accession>A0A1M4U384</accession>
<dbReference type="SUPFAM" id="SSF52172">
    <property type="entry name" value="CheY-like"/>
    <property type="match status" value="1"/>
</dbReference>